<keyword evidence="15" id="KW-0594">Phospholipid biosynthesis</keyword>
<sequence>MMKVSKAVLGAALLSTASGFNIQPTAWTPRHLVATTSTSSTPSVLFMADYDDSYPSDSSEDTHFTVEEDSTIDVQNKPSSAAESVVSSIMDFLPPSITSMGTITSYDRASINEAILKLEALNPTEDPVYSPLLNGVWILRYAGGYSDPKIPSPTRDLALFLYSGGYSPGLFALSLAQKLPSQLVELGDLEISISRAQPRIEAKIDVKLFGGSQDEVVVKARLDEDSGLRFTETYESASVLGQVVDIPEALQYSRDLYVSYVDEDILVVRDGSGVPEILVRKLYYCASRTLFVLRETDMYPHWIQCYEQGAMEDSLISTIVRFVHDALASSFRQPPHNFNDGAYSNSAITSFDIPMPFAAIAFCALAIERILYAYCFICTDSFKKSVDSNKFPGLSTIPKDGYYWRCMQRLGMYIKVFQFSVCIYDLLVLDQDNIVNNVFKGGMLETPEKMIQMAVGLGLLFIGQVLNWATFDALGAKGVYYGYEFGYKVDRVSCFPYNLNINDPQYWGVVLSIFGIYIALRYGMKY</sequence>
<keyword evidence="22" id="KW-1185">Reference proteome</keyword>
<keyword evidence="11" id="KW-0256">Endoplasmic reticulum</keyword>
<evidence type="ECO:0000256" key="3">
    <source>
        <dbReference type="ARBA" id="ARBA00004969"/>
    </source>
</evidence>
<dbReference type="GO" id="GO:0005789">
    <property type="term" value="C:endoplasmic reticulum membrane"/>
    <property type="evidence" value="ECO:0007669"/>
    <property type="project" value="UniProtKB-SubCell"/>
</dbReference>
<evidence type="ECO:0000256" key="7">
    <source>
        <dbReference type="ARBA" id="ARBA00022640"/>
    </source>
</evidence>
<keyword evidence="14 18" id="KW-0472">Membrane</keyword>
<name>B5YMK1_THAPS</name>
<keyword evidence="16" id="KW-1208">Phospholipid metabolism</keyword>
<proteinExistence type="predicted"/>
<evidence type="ECO:0000256" key="5">
    <source>
        <dbReference type="ARBA" id="ARBA00022516"/>
    </source>
</evidence>
<protein>
    <recommendedName>
        <fullName evidence="17">phosphatidyl-N-methylethanolamine N-methyltransferase</fullName>
        <ecNumber evidence="17">2.1.1.71</ecNumber>
    </recommendedName>
</protein>
<reference evidence="21 22" key="2">
    <citation type="journal article" date="2008" name="Nature">
        <title>The Phaeodactylum genome reveals the evolutionary history of diatom genomes.</title>
        <authorList>
            <person name="Bowler C."/>
            <person name="Allen A.E."/>
            <person name="Badger J.H."/>
            <person name="Grimwood J."/>
            <person name="Jabbari K."/>
            <person name="Kuo A."/>
            <person name="Maheswari U."/>
            <person name="Martens C."/>
            <person name="Maumus F."/>
            <person name="Otillar R.P."/>
            <person name="Rayko E."/>
            <person name="Salamov A."/>
            <person name="Vandepoele K."/>
            <person name="Beszteri B."/>
            <person name="Gruber A."/>
            <person name="Heijde M."/>
            <person name="Katinka M."/>
            <person name="Mock T."/>
            <person name="Valentin K."/>
            <person name="Verret F."/>
            <person name="Berges J.A."/>
            <person name="Brownlee C."/>
            <person name="Cadoret J.P."/>
            <person name="Chiovitti A."/>
            <person name="Choi C.J."/>
            <person name="Coesel S."/>
            <person name="De Martino A."/>
            <person name="Detter J.C."/>
            <person name="Durkin C."/>
            <person name="Falciatore A."/>
            <person name="Fournet J."/>
            <person name="Haruta M."/>
            <person name="Huysman M.J."/>
            <person name="Jenkins B.D."/>
            <person name="Jiroutova K."/>
            <person name="Jorgensen R.E."/>
            <person name="Joubert Y."/>
            <person name="Kaplan A."/>
            <person name="Kroger N."/>
            <person name="Kroth P.G."/>
            <person name="La Roche J."/>
            <person name="Lindquist E."/>
            <person name="Lommer M."/>
            <person name="Martin-Jezequel V."/>
            <person name="Lopez P.J."/>
            <person name="Lucas S."/>
            <person name="Mangogna M."/>
            <person name="McGinnis K."/>
            <person name="Medlin L.K."/>
            <person name="Montsant A."/>
            <person name="Oudot-Le Secq M.P."/>
            <person name="Napoli C."/>
            <person name="Obornik M."/>
            <person name="Parker M.S."/>
            <person name="Petit J.L."/>
            <person name="Porcel B.M."/>
            <person name="Poulsen N."/>
            <person name="Robison M."/>
            <person name="Rychlewski L."/>
            <person name="Rynearson T.A."/>
            <person name="Schmutz J."/>
            <person name="Shapiro H."/>
            <person name="Siaut M."/>
            <person name="Stanley M."/>
            <person name="Sussman M.R."/>
            <person name="Taylor A.R."/>
            <person name="Vardi A."/>
            <person name="von Dassow P."/>
            <person name="Vyverman W."/>
            <person name="Willis A."/>
            <person name="Wyrwicz L.S."/>
            <person name="Rokhsar D.S."/>
            <person name="Weissenbach J."/>
            <person name="Armbrust E.V."/>
            <person name="Green B.R."/>
            <person name="Van de Peer Y."/>
            <person name="Grigoriev I.V."/>
        </authorList>
    </citation>
    <scope>NUCLEOTIDE SEQUENCE [LARGE SCALE GENOMIC DNA]</scope>
    <source>
        <strain evidence="21 22">CCMP1335</strain>
    </source>
</reference>
<keyword evidence="7" id="KW-0934">Plastid</keyword>
<dbReference type="PANTHER" id="PTHR15458:SF5">
    <property type="entry name" value="PHOSPHATIDYLETHANOLAMINE N-METHYLTRANSFERASE"/>
    <property type="match status" value="1"/>
</dbReference>
<evidence type="ECO:0000313" key="22">
    <source>
        <dbReference type="Proteomes" id="UP000001449"/>
    </source>
</evidence>
<feature type="domain" description="Plastid lipid-associated protein/fibrillin conserved" evidence="20">
    <location>
        <begin position="104"/>
        <end position="142"/>
    </location>
</feature>
<dbReference type="EMBL" id="CP001160">
    <property type="protein sequence ID" value="ACI64475.1"/>
    <property type="molecule type" value="Genomic_DNA"/>
</dbReference>
<evidence type="ECO:0000256" key="6">
    <source>
        <dbReference type="ARBA" id="ARBA00022603"/>
    </source>
</evidence>
<dbReference type="InterPro" id="IPR024960">
    <property type="entry name" value="PEMT/MFAP"/>
</dbReference>
<evidence type="ECO:0000256" key="4">
    <source>
        <dbReference type="ARBA" id="ARBA00005189"/>
    </source>
</evidence>
<keyword evidence="5" id="KW-0444">Lipid biosynthesis</keyword>
<dbReference type="HOGENOM" id="CLU_518306_0_0_1"/>
<dbReference type="STRING" id="35128.B5YMK1"/>
<dbReference type="KEGG" id="tps:THAPS_6817"/>
<keyword evidence="13" id="KW-0443">Lipid metabolism</keyword>
<comment type="pathway">
    <text evidence="3">Phospholipid metabolism; phosphatidylcholine biosynthesis.</text>
</comment>
<dbReference type="GO" id="GO:0000773">
    <property type="term" value="F:phosphatidyl-N-methylethanolamine N-methyltransferase activity"/>
    <property type="evidence" value="ECO:0007669"/>
    <property type="project" value="UniProtKB-EC"/>
</dbReference>
<evidence type="ECO:0000256" key="9">
    <source>
        <dbReference type="ARBA" id="ARBA00022691"/>
    </source>
</evidence>
<feature type="transmembrane region" description="Helical" evidence="18">
    <location>
        <begin position="450"/>
        <end position="471"/>
    </location>
</feature>
<organism evidence="21 22">
    <name type="scientific">Thalassiosira pseudonana</name>
    <name type="common">Marine diatom</name>
    <name type="synonym">Cyclotella nana</name>
    <dbReference type="NCBI Taxonomy" id="35128"/>
    <lineage>
        <taxon>Eukaryota</taxon>
        <taxon>Sar</taxon>
        <taxon>Stramenopiles</taxon>
        <taxon>Ochrophyta</taxon>
        <taxon>Bacillariophyta</taxon>
        <taxon>Coscinodiscophyceae</taxon>
        <taxon>Thalassiosirophycidae</taxon>
        <taxon>Thalassiosirales</taxon>
        <taxon>Thalassiosiraceae</taxon>
        <taxon>Thalassiosira</taxon>
    </lineage>
</organism>
<evidence type="ECO:0000256" key="18">
    <source>
        <dbReference type="SAM" id="Phobius"/>
    </source>
</evidence>
<dbReference type="InterPro" id="IPR007318">
    <property type="entry name" value="Phopholipid_MeTrfase"/>
</dbReference>
<evidence type="ECO:0000256" key="11">
    <source>
        <dbReference type="ARBA" id="ARBA00022824"/>
    </source>
</evidence>
<evidence type="ECO:0000256" key="2">
    <source>
        <dbReference type="ARBA" id="ARBA00004477"/>
    </source>
</evidence>
<evidence type="ECO:0000259" key="20">
    <source>
        <dbReference type="Pfam" id="PF04755"/>
    </source>
</evidence>
<feature type="transmembrane region" description="Helical" evidence="18">
    <location>
        <begin position="506"/>
        <end position="524"/>
    </location>
</feature>
<dbReference type="RefSeq" id="XP_002295758.1">
    <property type="nucleotide sequence ID" value="XM_002295722.1"/>
</dbReference>
<evidence type="ECO:0000256" key="12">
    <source>
        <dbReference type="ARBA" id="ARBA00022989"/>
    </source>
</evidence>
<keyword evidence="12 18" id="KW-1133">Transmembrane helix</keyword>
<evidence type="ECO:0000256" key="17">
    <source>
        <dbReference type="ARBA" id="ARBA00034137"/>
    </source>
</evidence>
<dbReference type="PANTHER" id="PTHR15458">
    <property type="entry name" value="PHOSPHATIDYLETHANOLAMINE N-METHYLTRANSFERASE"/>
    <property type="match status" value="1"/>
</dbReference>
<feature type="transmembrane region" description="Helical" evidence="18">
    <location>
        <begin position="355"/>
        <end position="377"/>
    </location>
</feature>
<evidence type="ECO:0000256" key="13">
    <source>
        <dbReference type="ARBA" id="ARBA00023098"/>
    </source>
</evidence>
<gene>
    <name evidence="21" type="ORF">THAPS_6817</name>
</gene>
<dbReference type="Proteomes" id="UP000001449">
    <property type="component" value="Chromosome 7"/>
</dbReference>
<dbReference type="UniPathway" id="UPA00753"/>
<dbReference type="Pfam" id="PF04755">
    <property type="entry name" value="PAP_fibrillin"/>
    <property type="match status" value="1"/>
</dbReference>
<dbReference type="Pfam" id="PF04191">
    <property type="entry name" value="PEMT"/>
    <property type="match status" value="1"/>
</dbReference>
<dbReference type="InParanoid" id="B5YMK1"/>
<keyword evidence="8" id="KW-0808">Transferase</keyword>
<reference evidence="21 22" key="1">
    <citation type="journal article" date="2004" name="Science">
        <title>The genome of the diatom Thalassiosira pseudonana: ecology, evolution, and metabolism.</title>
        <authorList>
            <person name="Armbrust E.V."/>
            <person name="Berges J.A."/>
            <person name="Bowler C."/>
            <person name="Green B.R."/>
            <person name="Martinez D."/>
            <person name="Putnam N.H."/>
            <person name="Zhou S."/>
            <person name="Allen A.E."/>
            <person name="Apt K.E."/>
            <person name="Bechner M."/>
            <person name="Brzezinski M.A."/>
            <person name="Chaal B.K."/>
            <person name="Chiovitti A."/>
            <person name="Davis A.K."/>
            <person name="Demarest M.S."/>
            <person name="Detter J.C."/>
            <person name="Glavina T."/>
            <person name="Goodstein D."/>
            <person name="Hadi M.Z."/>
            <person name="Hellsten U."/>
            <person name="Hildebrand M."/>
            <person name="Jenkins B.D."/>
            <person name="Jurka J."/>
            <person name="Kapitonov V.V."/>
            <person name="Kroger N."/>
            <person name="Lau W.W."/>
            <person name="Lane T.W."/>
            <person name="Larimer F.W."/>
            <person name="Lippmeier J.C."/>
            <person name="Lucas S."/>
            <person name="Medina M."/>
            <person name="Montsant A."/>
            <person name="Obornik M."/>
            <person name="Parker M.S."/>
            <person name="Palenik B."/>
            <person name="Pazour G.J."/>
            <person name="Richardson P.M."/>
            <person name="Rynearson T.A."/>
            <person name="Saito M.A."/>
            <person name="Schwartz D.C."/>
            <person name="Thamatrakoln K."/>
            <person name="Valentin K."/>
            <person name="Vardi A."/>
            <person name="Wilkerson F.P."/>
            <person name="Rokhsar D.S."/>
        </authorList>
    </citation>
    <scope>NUCLEOTIDE SEQUENCE [LARGE SCALE GENOMIC DNA]</scope>
    <source>
        <strain evidence="21 22">CCMP1335</strain>
    </source>
</reference>
<comment type="pathway">
    <text evidence="4">Lipid metabolism.</text>
</comment>
<feature type="signal peptide" evidence="19">
    <location>
        <begin position="1"/>
        <end position="19"/>
    </location>
</feature>
<dbReference type="GO" id="GO:0032259">
    <property type="term" value="P:methylation"/>
    <property type="evidence" value="ECO:0007669"/>
    <property type="project" value="UniProtKB-KW"/>
</dbReference>
<evidence type="ECO:0000256" key="16">
    <source>
        <dbReference type="ARBA" id="ARBA00023264"/>
    </source>
</evidence>
<dbReference type="eggNOG" id="ENOG502S160">
    <property type="taxonomic scope" value="Eukaryota"/>
</dbReference>
<evidence type="ECO:0000256" key="1">
    <source>
        <dbReference type="ARBA" id="ARBA00004474"/>
    </source>
</evidence>
<comment type="subcellular location">
    <subcellularLocation>
        <location evidence="2">Endoplasmic reticulum membrane</location>
        <topology evidence="2">Multi-pass membrane protein</topology>
    </subcellularLocation>
    <subcellularLocation>
        <location evidence="1">Plastid</location>
    </subcellularLocation>
</comment>
<keyword evidence="10 18" id="KW-0812">Transmembrane</keyword>
<evidence type="ECO:0000256" key="8">
    <source>
        <dbReference type="ARBA" id="ARBA00022679"/>
    </source>
</evidence>
<dbReference type="PaxDb" id="35128-Thaps6817"/>
<evidence type="ECO:0000256" key="10">
    <source>
        <dbReference type="ARBA" id="ARBA00022692"/>
    </source>
</evidence>
<evidence type="ECO:0000256" key="14">
    <source>
        <dbReference type="ARBA" id="ARBA00023136"/>
    </source>
</evidence>
<keyword evidence="19" id="KW-0732">Signal</keyword>
<dbReference type="InterPro" id="IPR006843">
    <property type="entry name" value="PAP/fibrillin_dom"/>
</dbReference>
<evidence type="ECO:0000256" key="15">
    <source>
        <dbReference type="ARBA" id="ARBA00023209"/>
    </source>
</evidence>
<keyword evidence="6" id="KW-0489">Methyltransferase</keyword>
<dbReference type="GeneID" id="7446238"/>
<dbReference type="GO" id="GO:0009536">
    <property type="term" value="C:plastid"/>
    <property type="evidence" value="ECO:0007669"/>
    <property type="project" value="UniProtKB-SubCell"/>
</dbReference>
<dbReference type="GO" id="GO:0006656">
    <property type="term" value="P:phosphatidylcholine biosynthetic process"/>
    <property type="evidence" value="ECO:0007669"/>
    <property type="project" value="UniProtKB-UniPathway"/>
</dbReference>
<keyword evidence="9" id="KW-0949">S-adenosyl-L-methionine</keyword>
<dbReference type="AlphaFoldDB" id="B5YMK1"/>
<evidence type="ECO:0000256" key="19">
    <source>
        <dbReference type="SAM" id="SignalP"/>
    </source>
</evidence>
<dbReference type="EC" id="2.1.1.71" evidence="17"/>
<evidence type="ECO:0000313" key="21">
    <source>
        <dbReference type="EMBL" id="ACI64475.1"/>
    </source>
</evidence>
<accession>B5YMK1</accession>
<feature type="chain" id="PRO_5002841389" description="phosphatidyl-N-methylethanolamine N-methyltransferase" evidence="19">
    <location>
        <begin position="20"/>
        <end position="526"/>
    </location>
</feature>